<accession>A0A2X3EJ67</accession>
<dbReference type="AlphaFoldDB" id="A0A2X3EJ67"/>
<proteinExistence type="predicted"/>
<evidence type="ECO:0000313" key="2">
    <source>
        <dbReference type="Proteomes" id="UP000250166"/>
    </source>
</evidence>
<sequence length="127" mass="15197">MKDIVINNKSIQFEKQGEQIFCTSLDIAEVFEKRHDHILETIDNKIKNLREIGEEQCIPNFRESYEYRKIEGFKGVAKYRYYKLNRDAFSLIAMSLTGTKALKWQVQFPMLSTKWNKHLKYLRKKNS</sequence>
<protein>
    <submittedName>
        <fullName evidence="1">Putative phage anti-repressor protein</fullName>
    </submittedName>
</protein>
<dbReference type="Pfam" id="PF09669">
    <property type="entry name" value="Phage_pRha"/>
    <property type="match status" value="1"/>
</dbReference>
<evidence type="ECO:0000313" key="1">
    <source>
        <dbReference type="EMBL" id="SQC36501.1"/>
    </source>
</evidence>
<dbReference type="InterPro" id="IPR014054">
    <property type="entry name" value="Phage_regulatory_Rha"/>
</dbReference>
<gene>
    <name evidence="1" type="ORF">NCTC13102_02308</name>
</gene>
<dbReference type="NCBIfam" id="TIGR02681">
    <property type="entry name" value="phage_pRha"/>
    <property type="match status" value="1"/>
</dbReference>
<dbReference type="EMBL" id="UAWL01000031">
    <property type="protein sequence ID" value="SQC36501.1"/>
    <property type="molecule type" value="Genomic_DNA"/>
</dbReference>
<dbReference type="RefSeq" id="WP_112059318.1">
    <property type="nucleotide sequence ID" value="NZ_UAWL01000031.1"/>
</dbReference>
<organism evidence="1 2">
    <name type="scientific">Helicobacter fennelliae</name>
    <dbReference type="NCBI Taxonomy" id="215"/>
    <lineage>
        <taxon>Bacteria</taxon>
        <taxon>Pseudomonadati</taxon>
        <taxon>Campylobacterota</taxon>
        <taxon>Epsilonproteobacteria</taxon>
        <taxon>Campylobacterales</taxon>
        <taxon>Helicobacteraceae</taxon>
        <taxon>Helicobacter</taxon>
    </lineage>
</organism>
<name>A0A2X3EJ67_9HELI</name>
<reference evidence="1 2" key="1">
    <citation type="submission" date="2018-06" db="EMBL/GenBank/DDBJ databases">
        <authorList>
            <consortium name="Pathogen Informatics"/>
            <person name="Doyle S."/>
        </authorList>
    </citation>
    <scope>NUCLEOTIDE SEQUENCE [LARGE SCALE GENOMIC DNA]</scope>
    <source>
        <strain evidence="1 2">NCTC13102</strain>
    </source>
</reference>
<dbReference type="Proteomes" id="UP000250166">
    <property type="component" value="Unassembled WGS sequence"/>
</dbReference>